<dbReference type="PANTHER" id="PTHR33577">
    <property type="entry name" value="STERIGMATOCYSTIN BIOSYNTHESIS PEROXIDASE STCC-RELATED"/>
    <property type="match status" value="1"/>
</dbReference>
<keyword evidence="2" id="KW-0575">Peroxidase</keyword>
<dbReference type="GO" id="GO:0046872">
    <property type="term" value="F:metal ion binding"/>
    <property type="evidence" value="ECO:0007669"/>
    <property type="project" value="UniProtKB-KW"/>
</dbReference>
<dbReference type="InterPro" id="IPR000028">
    <property type="entry name" value="Chloroperoxidase"/>
</dbReference>
<keyword evidence="5" id="KW-0560">Oxidoreductase</keyword>
<dbReference type="PROSITE" id="PS51405">
    <property type="entry name" value="HEME_HALOPEROXIDASE"/>
    <property type="match status" value="1"/>
</dbReference>
<keyword evidence="9" id="KW-0812">Transmembrane</keyword>
<organism evidence="11 12">
    <name type="scientific">Leucosporidium creatinivorum</name>
    <dbReference type="NCBI Taxonomy" id="106004"/>
    <lineage>
        <taxon>Eukaryota</taxon>
        <taxon>Fungi</taxon>
        <taxon>Dikarya</taxon>
        <taxon>Basidiomycota</taxon>
        <taxon>Pucciniomycotina</taxon>
        <taxon>Microbotryomycetes</taxon>
        <taxon>Leucosporidiales</taxon>
        <taxon>Leucosporidium</taxon>
    </lineage>
</organism>
<dbReference type="Proteomes" id="UP000193467">
    <property type="component" value="Unassembled WGS sequence"/>
</dbReference>
<gene>
    <name evidence="11" type="ORF">BCR35DRAFT_312774</name>
</gene>
<evidence type="ECO:0000256" key="1">
    <source>
        <dbReference type="ARBA" id="ARBA00001970"/>
    </source>
</evidence>
<comment type="cofactor">
    <cofactor evidence="1">
        <name>heme b</name>
        <dbReference type="ChEBI" id="CHEBI:60344"/>
    </cofactor>
</comment>
<evidence type="ECO:0000256" key="8">
    <source>
        <dbReference type="SAM" id="MobiDB-lite"/>
    </source>
</evidence>
<name>A0A1Y2FXN6_9BASI</name>
<keyword evidence="9" id="KW-0472">Membrane</keyword>
<evidence type="ECO:0000256" key="7">
    <source>
        <dbReference type="ARBA" id="ARBA00025795"/>
    </source>
</evidence>
<dbReference type="SUPFAM" id="SSF47571">
    <property type="entry name" value="Cloroperoxidase"/>
    <property type="match status" value="1"/>
</dbReference>
<evidence type="ECO:0000256" key="4">
    <source>
        <dbReference type="ARBA" id="ARBA00022723"/>
    </source>
</evidence>
<feature type="transmembrane region" description="Helical" evidence="9">
    <location>
        <begin position="48"/>
        <end position="72"/>
    </location>
</feature>
<comment type="caution">
    <text evidence="11">The sequence shown here is derived from an EMBL/GenBank/DDBJ whole genome shotgun (WGS) entry which is preliminary data.</text>
</comment>
<comment type="similarity">
    <text evidence="7">Belongs to the chloroperoxidase family.</text>
</comment>
<evidence type="ECO:0000256" key="3">
    <source>
        <dbReference type="ARBA" id="ARBA00022617"/>
    </source>
</evidence>
<protein>
    <recommendedName>
        <fullName evidence="10">Heme haloperoxidase family profile domain-containing protein</fullName>
    </recommendedName>
</protein>
<dbReference type="STRING" id="106004.A0A1Y2FXN6"/>
<dbReference type="InterPro" id="IPR036851">
    <property type="entry name" value="Chloroperoxidase-like_sf"/>
</dbReference>
<dbReference type="Gene3D" id="1.10.489.10">
    <property type="entry name" value="Chloroperoxidase-like"/>
    <property type="match status" value="1"/>
</dbReference>
<keyword evidence="9" id="KW-1133">Transmembrane helix</keyword>
<sequence length="391" mass="43781">MSETTEKTSGTPTGDPDMVNPAINQRIVSPWMFPLSGGWRMLSALGKLTFTILFILVLHTLDTAIFLVNLVWPSRSAEALVPGRYSPENPPPFSQRPLTWVLCCLESFLGDRLTPTWITYITHWEGIGHDGRWEHSFETPPQGEGATWSRCPCPAINAMANHGIIPRDGRHITPIQLAAAVHNTYNLSLTLSIQLLAAFYPFYLERGWFDIEDLGGQGVIQHDGSFLREDVNSPWAFPTVIGTQARPSQRLIERYFPASNTKDYTWQNHSAILAHRRADSRNHNGTFVLNPLQYVFSSGNSALIHEVVGGKMHELRPWIGANEYGWEMHIDGFQPKCKQGWGMSILQLQIWTAIIELGAGSLSGPRFPYKNDIDAYQGWNADQAKAGAEVN</sequence>
<dbReference type="EMBL" id="MCGR01000008">
    <property type="protein sequence ID" value="ORY88804.1"/>
    <property type="molecule type" value="Genomic_DNA"/>
</dbReference>
<dbReference type="Pfam" id="PF01328">
    <property type="entry name" value="Peroxidase_2"/>
    <property type="match status" value="1"/>
</dbReference>
<reference evidence="11 12" key="1">
    <citation type="submission" date="2016-07" db="EMBL/GenBank/DDBJ databases">
        <title>Pervasive Adenine N6-methylation of Active Genes in Fungi.</title>
        <authorList>
            <consortium name="DOE Joint Genome Institute"/>
            <person name="Mondo S.J."/>
            <person name="Dannebaum R.O."/>
            <person name="Kuo R.C."/>
            <person name="Labutti K."/>
            <person name="Haridas S."/>
            <person name="Kuo A."/>
            <person name="Salamov A."/>
            <person name="Ahrendt S.R."/>
            <person name="Lipzen A."/>
            <person name="Sullivan W."/>
            <person name="Andreopoulos W.B."/>
            <person name="Clum A."/>
            <person name="Lindquist E."/>
            <person name="Daum C."/>
            <person name="Ramamoorthy G.K."/>
            <person name="Gryganskyi A."/>
            <person name="Culley D."/>
            <person name="Magnuson J.K."/>
            <person name="James T.Y."/>
            <person name="O'Malley M.A."/>
            <person name="Stajich J.E."/>
            <person name="Spatafora J.W."/>
            <person name="Visel A."/>
            <person name="Grigoriev I.V."/>
        </authorList>
    </citation>
    <scope>NUCLEOTIDE SEQUENCE [LARGE SCALE GENOMIC DNA]</scope>
    <source>
        <strain evidence="11 12">62-1032</strain>
    </source>
</reference>
<keyword evidence="3" id="KW-0349">Heme</keyword>
<feature type="domain" description="Heme haloperoxidase family profile" evidence="10">
    <location>
        <begin position="129"/>
        <end position="350"/>
    </location>
</feature>
<proteinExistence type="inferred from homology"/>
<dbReference type="PANTHER" id="PTHR33577:SF18">
    <property type="entry name" value="HEME HALOPEROXIDASE FAMILY PROFILE DOMAIN-CONTAINING PROTEIN"/>
    <property type="match status" value="1"/>
</dbReference>
<dbReference type="OrthoDB" id="407298at2759"/>
<keyword evidence="12" id="KW-1185">Reference proteome</keyword>
<keyword evidence="4" id="KW-0479">Metal-binding</keyword>
<evidence type="ECO:0000313" key="11">
    <source>
        <dbReference type="EMBL" id="ORY88804.1"/>
    </source>
</evidence>
<feature type="region of interest" description="Disordered" evidence="8">
    <location>
        <begin position="1"/>
        <end position="21"/>
    </location>
</feature>
<evidence type="ECO:0000259" key="10">
    <source>
        <dbReference type="PROSITE" id="PS51405"/>
    </source>
</evidence>
<dbReference type="InParanoid" id="A0A1Y2FXN6"/>
<evidence type="ECO:0000256" key="5">
    <source>
        <dbReference type="ARBA" id="ARBA00023002"/>
    </source>
</evidence>
<dbReference type="GO" id="GO:0004601">
    <property type="term" value="F:peroxidase activity"/>
    <property type="evidence" value="ECO:0007669"/>
    <property type="project" value="UniProtKB-KW"/>
</dbReference>
<evidence type="ECO:0000256" key="9">
    <source>
        <dbReference type="SAM" id="Phobius"/>
    </source>
</evidence>
<dbReference type="AlphaFoldDB" id="A0A1Y2FXN6"/>
<accession>A0A1Y2FXN6</accession>
<evidence type="ECO:0000256" key="2">
    <source>
        <dbReference type="ARBA" id="ARBA00022559"/>
    </source>
</evidence>
<keyword evidence="6" id="KW-0408">Iron</keyword>
<evidence type="ECO:0000313" key="12">
    <source>
        <dbReference type="Proteomes" id="UP000193467"/>
    </source>
</evidence>
<evidence type="ECO:0000256" key="6">
    <source>
        <dbReference type="ARBA" id="ARBA00023004"/>
    </source>
</evidence>